<evidence type="ECO:0000259" key="2">
    <source>
        <dbReference type="Pfam" id="PF20385"/>
    </source>
</evidence>
<keyword evidence="1" id="KW-1133">Transmembrane helix</keyword>
<keyword evidence="1" id="KW-0812">Transmembrane</keyword>
<dbReference type="InterPro" id="IPR046502">
    <property type="entry name" value="DUF6680"/>
</dbReference>
<accession>A0A0E9MLF8</accession>
<protein>
    <recommendedName>
        <fullName evidence="2">DUF6680 domain-containing protein</fullName>
    </recommendedName>
</protein>
<gene>
    <name evidence="3" type="ORF">SCH01S_14_00170</name>
</gene>
<evidence type="ECO:0000256" key="1">
    <source>
        <dbReference type="SAM" id="Phobius"/>
    </source>
</evidence>
<evidence type="ECO:0000313" key="4">
    <source>
        <dbReference type="Proteomes" id="UP000033202"/>
    </source>
</evidence>
<sequence>MQTTETLYWGMKFGEWVTFWGLVLGPVIAVAITLLVERRRRQHEQRTQVLRMLLATRHLPGDATYSVAINLIPVEFNDSKTVMSAWQSYIEQVRFTPTEDNKQEHQKLVFSKQTKLIFEVMRANGFKLSETDIQTSAYAAEGYIQRDNILIASQLAMPEIANILRLQTQLMTGSEPTPAASGPVIRQAE</sequence>
<evidence type="ECO:0000313" key="3">
    <source>
        <dbReference type="EMBL" id="GAO38353.1"/>
    </source>
</evidence>
<name>A0A0E9MLF8_9SPHN</name>
<organism evidence="3 4">
    <name type="scientific">Sphingomonas changbaiensis NBRC 104936</name>
    <dbReference type="NCBI Taxonomy" id="1219043"/>
    <lineage>
        <taxon>Bacteria</taxon>
        <taxon>Pseudomonadati</taxon>
        <taxon>Pseudomonadota</taxon>
        <taxon>Alphaproteobacteria</taxon>
        <taxon>Sphingomonadales</taxon>
        <taxon>Sphingomonadaceae</taxon>
        <taxon>Sphingomonas</taxon>
    </lineage>
</organism>
<keyword evidence="4" id="KW-1185">Reference proteome</keyword>
<dbReference type="OrthoDB" id="7427461at2"/>
<keyword evidence="1" id="KW-0472">Membrane</keyword>
<feature type="transmembrane region" description="Helical" evidence="1">
    <location>
        <begin position="16"/>
        <end position="36"/>
    </location>
</feature>
<dbReference type="EMBL" id="BBWU01000014">
    <property type="protein sequence ID" value="GAO38353.1"/>
    <property type="molecule type" value="Genomic_DNA"/>
</dbReference>
<dbReference type="RefSeq" id="WP_046347207.1">
    <property type="nucleotide sequence ID" value="NZ_BBWU01000014.1"/>
</dbReference>
<proteinExistence type="predicted"/>
<comment type="caution">
    <text evidence="3">The sequence shown here is derived from an EMBL/GenBank/DDBJ whole genome shotgun (WGS) entry which is preliminary data.</text>
</comment>
<dbReference type="Proteomes" id="UP000033202">
    <property type="component" value="Unassembled WGS sequence"/>
</dbReference>
<dbReference type="Pfam" id="PF20385">
    <property type="entry name" value="DUF6680"/>
    <property type="match status" value="1"/>
</dbReference>
<dbReference type="AlphaFoldDB" id="A0A0E9MLF8"/>
<feature type="domain" description="DUF6680" evidence="2">
    <location>
        <begin position="11"/>
        <end position="149"/>
    </location>
</feature>
<reference evidence="3 4" key="1">
    <citation type="submission" date="2015-04" db="EMBL/GenBank/DDBJ databases">
        <title>Whole genome shotgun sequence of Sphingomonas changbaiensis NBRC 104936.</title>
        <authorList>
            <person name="Katano-Makiyama Y."/>
            <person name="Hosoyama A."/>
            <person name="Hashimoto M."/>
            <person name="Noguchi M."/>
            <person name="Tsuchikane K."/>
            <person name="Ohji S."/>
            <person name="Yamazoe A."/>
            <person name="Ichikawa N."/>
            <person name="Kimura A."/>
            <person name="Fujita N."/>
        </authorList>
    </citation>
    <scope>NUCLEOTIDE SEQUENCE [LARGE SCALE GENOMIC DNA]</scope>
    <source>
        <strain evidence="3 4">NBRC 104936</strain>
    </source>
</reference>